<feature type="compositionally biased region" description="Polar residues" evidence="1">
    <location>
        <begin position="663"/>
        <end position="676"/>
    </location>
</feature>
<keyword evidence="3" id="KW-1185">Reference proteome</keyword>
<reference evidence="2" key="1">
    <citation type="submission" date="2022-11" db="EMBL/GenBank/DDBJ databases">
        <title>Centuries of genome instability and evolution in soft-shell clam transmissible cancer (bioRxiv).</title>
        <authorList>
            <person name="Hart S.F.M."/>
            <person name="Yonemitsu M.A."/>
            <person name="Giersch R.M."/>
            <person name="Beal B.F."/>
            <person name="Arriagada G."/>
            <person name="Davis B.W."/>
            <person name="Ostrander E.A."/>
            <person name="Goff S.P."/>
            <person name="Metzger M.J."/>
        </authorList>
    </citation>
    <scope>NUCLEOTIDE SEQUENCE</scope>
    <source>
        <strain evidence="2">MELC-2E11</strain>
        <tissue evidence="2">Siphon/mantle</tissue>
    </source>
</reference>
<gene>
    <name evidence="2" type="ORF">MAR_014871</name>
</gene>
<feature type="region of interest" description="Disordered" evidence="1">
    <location>
        <begin position="655"/>
        <end position="676"/>
    </location>
</feature>
<evidence type="ECO:0000313" key="2">
    <source>
        <dbReference type="EMBL" id="WAR20897.1"/>
    </source>
</evidence>
<evidence type="ECO:0000313" key="3">
    <source>
        <dbReference type="Proteomes" id="UP001164746"/>
    </source>
</evidence>
<sequence>MNKNEQKRLRQCMPDWNRTIDPMDIIIDLPCLSETDRKKQGFREFVLALRRHRHNSQAEKLDPGHDIQEEDASSSLAANSPQDIPVGASSGTSSTSILCTINEQDKHLGNSNLKSRNETVSNADMKSKKIVKDISPYSADKITEPNIGSLGNAETKHYLNMSDTLTANLFAEDSDSDNDKETNNDTDGSRNSTKESNLGPSDRNVRHLKPDEIRFNLNIDTVDSVDIQREEMLYNSNKQQMMLLKDSSTSEMKPNLTGSFDTGDNFVSQGKLPCDAPPCQREIFHDYETLKEKSSCSRDDMKQNVQTVLNGPQSTSRELQLKRHELRTQVLQDTIKNESGYKDVRSAIFLSASTTGDLSSTVLSKSDTARDFDQKAVQNSKEETFQKQEVVDAIAGVPCNIGKEHTRQTREKHSYKAYVDHSLEDRRIPVPKHIDSDDEIDSIREKGKNKRWPGIDASCKTKNSAFNDHDSVSWSSEELSVSTSTQFENKLTESHDNVSEQPRGVTGQSEDESFINDYQNTRGDATEVKEKELPLNYEQQSGVIEQSVNECNIINYPSLGLDAAQPEENGLSPGFDQTRDLTGQRGDKEFTNNTSSTGEQATQTKSNIMSPNVDQSRDLTKQMEDGQFTNNRSSTGEEAIQTESNVLFQNVDQSRDLTEQRENGQFTNNRSSTGEEAIQTESNFLFPNVDQSRNLTEQRENEQFTNNLSITGEETTQTEPNGVSPNLEHPRDVS</sequence>
<name>A0ABY7FH14_MYAAR</name>
<feature type="compositionally biased region" description="Polar residues" evidence="1">
    <location>
        <begin position="591"/>
        <end position="612"/>
    </location>
</feature>
<protein>
    <submittedName>
        <fullName evidence="2">Uncharacterized protein</fullName>
    </submittedName>
</protein>
<feature type="non-terminal residue" evidence="2">
    <location>
        <position position="1"/>
    </location>
</feature>
<feature type="region of interest" description="Disordered" evidence="1">
    <location>
        <begin position="579"/>
        <end position="612"/>
    </location>
</feature>
<feature type="compositionally biased region" description="Polar residues" evidence="1">
    <location>
        <begin position="73"/>
        <end position="82"/>
    </location>
</feature>
<feature type="region of interest" description="Disordered" evidence="1">
    <location>
        <begin position="485"/>
        <end position="510"/>
    </location>
</feature>
<feature type="region of interest" description="Disordered" evidence="1">
    <location>
        <begin position="694"/>
        <end position="734"/>
    </location>
</feature>
<feature type="region of interest" description="Disordered" evidence="1">
    <location>
        <begin position="55"/>
        <end position="94"/>
    </location>
</feature>
<feature type="compositionally biased region" description="Polar residues" evidence="1">
    <location>
        <begin position="185"/>
        <end position="199"/>
    </location>
</feature>
<evidence type="ECO:0000256" key="1">
    <source>
        <dbReference type="SAM" id="MobiDB-lite"/>
    </source>
</evidence>
<organism evidence="2 3">
    <name type="scientific">Mya arenaria</name>
    <name type="common">Soft-shell clam</name>
    <dbReference type="NCBI Taxonomy" id="6604"/>
    <lineage>
        <taxon>Eukaryota</taxon>
        <taxon>Metazoa</taxon>
        <taxon>Spiralia</taxon>
        <taxon>Lophotrochozoa</taxon>
        <taxon>Mollusca</taxon>
        <taxon>Bivalvia</taxon>
        <taxon>Autobranchia</taxon>
        <taxon>Heteroconchia</taxon>
        <taxon>Euheterodonta</taxon>
        <taxon>Imparidentia</taxon>
        <taxon>Neoheterodontei</taxon>
        <taxon>Myida</taxon>
        <taxon>Myoidea</taxon>
        <taxon>Myidae</taxon>
        <taxon>Mya</taxon>
    </lineage>
</organism>
<dbReference type="Proteomes" id="UP001164746">
    <property type="component" value="Chromosome 12"/>
</dbReference>
<proteinExistence type="predicted"/>
<dbReference type="EMBL" id="CP111023">
    <property type="protein sequence ID" value="WAR20897.1"/>
    <property type="molecule type" value="Genomic_DNA"/>
</dbReference>
<feature type="compositionally biased region" description="Basic and acidic residues" evidence="1">
    <location>
        <begin position="56"/>
        <end position="67"/>
    </location>
</feature>
<feature type="region of interest" description="Disordered" evidence="1">
    <location>
        <begin position="172"/>
        <end position="209"/>
    </location>
</feature>
<accession>A0ABY7FH14</accession>
<feature type="compositionally biased region" description="Polar residues" evidence="1">
    <location>
        <begin position="703"/>
        <end position="724"/>
    </location>
</feature>